<accession>A0A6U3RQK6</accession>
<evidence type="ECO:0000256" key="1">
    <source>
        <dbReference type="SAM" id="MobiDB-lite"/>
    </source>
</evidence>
<feature type="region of interest" description="Disordered" evidence="1">
    <location>
        <begin position="35"/>
        <end position="58"/>
    </location>
</feature>
<protein>
    <submittedName>
        <fullName evidence="2">Uncharacterized protein</fullName>
    </submittedName>
</protein>
<evidence type="ECO:0000313" key="2">
    <source>
        <dbReference type="EMBL" id="CAD9333480.1"/>
    </source>
</evidence>
<dbReference type="EMBL" id="HBGN01020137">
    <property type="protein sequence ID" value="CAD9333480.1"/>
    <property type="molecule type" value="Transcribed_RNA"/>
</dbReference>
<organism evidence="2">
    <name type="scientific">Ditylum brightwellii</name>
    <dbReference type="NCBI Taxonomy" id="49249"/>
    <lineage>
        <taxon>Eukaryota</taxon>
        <taxon>Sar</taxon>
        <taxon>Stramenopiles</taxon>
        <taxon>Ochrophyta</taxon>
        <taxon>Bacillariophyta</taxon>
        <taxon>Mediophyceae</taxon>
        <taxon>Lithodesmiophycidae</taxon>
        <taxon>Lithodesmiales</taxon>
        <taxon>Lithodesmiaceae</taxon>
        <taxon>Ditylum</taxon>
    </lineage>
</organism>
<gene>
    <name evidence="2" type="ORF">DBRI1063_LOCUS12834</name>
</gene>
<name>A0A6U3RQK6_9STRA</name>
<reference evidence="2" key="1">
    <citation type="submission" date="2021-01" db="EMBL/GenBank/DDBJ databases">
        <authorList>
            <person name="Corre E."/>
            <person name="Pelletier E."/>
            <person name="Niang G."/>
            <person name="Scheremetjew M."/>
            <person name="Finn R."/>
            <person name="Kale V."/>
            <person name="Holt S."/>
            <person name="Cochrane G."/>
            <person name="Meng A."/>
            <person name="Brown T."/>
            <person name="Cohen L."/>
        </authorList>
    </citation>
    <scope>NUCLEOTIDE SEQUENCE</scope>
    <source>
        <strain evidence="2">Pop2</strain>
    </source>
</reference>
<dbReference type="AlphaFoldDB" id="A0A6U3RQK6"/>
<sequence length="110" mass="12267">MKQGEGEGDGKEVEIAKLAAHGDGELNEQYHHKGRLGGVRQRQATDKGGQLKRQRNEGADLVRDQWQGVKVRREPRRQRLSLVVHGHCRERAPLLISRGELRCAGGTVQA</sequence>
<proteinExistence type="predicted"/>